<feature type="signal peptide" evidence="1">
    <location>
        <begin position="1"/>
        <end position="17"/>
    </location>
</feature>
<dbReference type="EMBL" id="VANR01000007">
    <property type="protein sequence ID" value="TMM28875.1"/>
    <property type="molecule type" value="Genomic_DNA"/>
</dbReference>
<evidence type="ECO:0000259" key="2">
    <source>
        <dbReference type="Pfam" id="PF13568"/>
    </source>
</evidence>
<dbReference type="OrthoDB" id="921445at2"/>
<protein>
    <submittedName>
        <fullName evidence="3">Porin family protein</fullName>
    </submittedName>
</protein>
<keyword evidence="1" id="KW-0732">Signal</keyword>
<feature type="chain" id="PRO_5024388925" evidence="1">
    <location>
        <begin position="18"/>
        <end position="417"/>
    </location>
</feature>
<name>A0A5S3N0W0_9FLAO</name>
<gene>
    <name evidence="3" type="ORF">FDT66_13300</name>
</gene>
<sequence>MKKTVFVLLLITLNSFAQSSFKKGYFITLDGTKVECFIKDENPYKIPEKFDYKINDSSQELSINSSQINALHIAPDVKYERHTVKTDLSSDNISELTTIRILNKEEVSLLLEVLVESESSLLQFSDNEVTRFFFKKNNKVIPFDYKKYKNESNGISENRNYQLQLKQNFFCANLDYNIDYKRKSFISFFVDYNVCKNKNFINLTDRKKNSKKPIFNIKGRLGTGLFSAENIVEQTNEAESYNSELVFKFGVEIEYIFALNNNKWAVFIDPSYQTNFSTQSKTIKGYKNLGFGGSGVGDIIVPIFDINETKFSNIEIPLGVRHYMYFNNNNALFINLGVNFDVPIESEITQTDSDTGDSTTYDMNSTFGFNFGLGYKVSEKITVDLNYFTPRRVKIEGKNIDDINVSNISLKIGYLIF</sequence>
<organism evidence="3 4">
    <name type="scientific">Polaribacter aestuariivivens</name>
    <dbReference type="NCBI Taxonomy" id="2304626"/>
    <lineage>
        <taxon>Bacteria</taxon>
        <taxon>Pseudomonadati</taxon>
        <taxon>Bacteroidota</taxon>
        <taxon>Flavobacteriia</taxon>
        <taxon>Flavobacteriales</taxon>
        <taxon>Flavobacteriaceae</taxon>
    </lineage>
</organism>
<evidence type="ECO:0000313" key="3">
    <source>
        <dbReference type="EMBL" id="TMM28875.1"/>
    </source>
</evidence>
<reference evidence="3 4" key="1">
    <citation type="submission" date="2019-05" db="EMBL/GenBank/DDBJ databases">
        <title>Polaribacter aestuariivivens sp. nov., isolated from a tidal flat.</title>
        <authorList>
            <person name="Yoon J.-H."/>
        </authorList>
    </citation>
    <scope>NUCLEOTIDE SEQUENCE [LARGE SCALE GENOMIC DNA]</scope>
    <source>
        <strain evidence="3 4">DBTF-3</strain>
    </source>
</reference>
<dbReference type="Pfam" id="PF13568">
    <property type="entry name" value="OMP_b-brl_2"/>
    <property type="match status" value="1"/>
</dbReference>
<evidence type="ECO:0000256" key="1">
    <source>
        <dbReference type="SAM" id="SignalP"/>
    </source>
</evidence>
<dbReference type="RefSeq" id="WP_138537349.1">
    <property type="nucleotide sequence ID" value="NZ_VANR01000007.1"/>
</dbReference>
<dbReference type="AlphaFoldDB" id="A0A5S3N0W0"/>
<evidence type="ECO:0000313" key="4">
    <source>
        <dbReference type="Proteomes" id="UP000307140"/>
    </source>
</evidence>
<keyword evidence="4" id="KW-1185">Reference proteome</keyword>
<dbReference type="Proteomes" id="UP000307140">
    <property type="component" value="Unassembled WGS sequence"/>
</dbReference>
<dbReference type="InterPro" id="IPR025665">
    <property type="entry name" value="Beta-barrel_OMP_2"/>
</dbReference>
<comment type="caution">
    <text evidence="3">The sequence shown here is derived from an EMBL/GenBank/DDBJ whole genome shotgun (WGS) entry which is preliminary data.</text>
</comment>
<feature type="domain" description="Outer membrane protein beta-barrel" evidence="2">
    <location>
        <begin position="216"/>
        <end position="387"/>
    </location>
</feature>
<accession>A0A5S3N0W0</accession>
<proteinExistence type="predicted"/>